<dbReference type="InParanoid" id="D8UG41"/>
<feature type="transmembrane region" description="Helical" evidence="1">
    <location>
        <begin position="106"/>
        <end position="123"/>
    </location>
</feature>
<dbReference type="GeneID" id="9627070"/>
<evidence type="ECO:0000313" key="3">
    <source>
        <dbReference type="Proteomes" id="UP000001058"/>
    </source>
</evidence>
<protein>
    <submittedName>
        <fullName evidence="2">Uncharacterized protein</fullName>
    </submittedName>
</protein>
<gene>
    <name evidence="2" type="ORF">VOLCADRAFT_98722</name>
</gene>
<dbReference type="KEGG" id="vcn:VOLCADRAFT_98722"/>
<dbReference type="OrthoDB" id="541832at2759"/>
<dbReference type="EMBL" id="GL378397">
    <property type="protein sequence ID" value="EFJ41311.1"/>
    <property type="molecule type" value="Genomic_DNA"/>
</dbReference>
<accession>D8UG41</accession>
<name>D8UG41_VOLCA</name>
<evidence type="ECO:0000313" key="2">
    <source>
        <dbReference type="EMBL" id="EFJ41311.1"/>
    </source>
</evidence>
<organism evidence="3">
    <name type="scientific">Volvox carteri f. nagariensis</name>
    <dbReference type="NCBI Taxonomy" id="3068"/>
    <lineage>
        <taxon>Eukaryota</taxon>
        <taxon>Viridiplantae</taxon>
        <taxon>Chlorophyta</taxon>
        <taxon>core chlorophytes</taxon>
        <taxon>Chlorophyceae</taxon>
        <taxon>CS clade</taxon>
        <taxon>Chlamydomonadales</taxon>
        <taxon>Volvocaceae</taxon>
        <taxon>Volvox</taxon>
    </lineage>
</organism>
<keyword evidence="1" id="KW-0472">Membrane</keyword>
<dbReference type="Proteomes" id="UP000001058">
    <property type="component" value="Unassembled WGS sequence"/>
</dbReference>
<keyword evidence="1" id="KW-0812">Transmembrane</keyword>
<reference evidence="2 3" key="1">
    <citation type="journal article" date="2010" name="Science">
        <title>Genomic analysis of organismal complexity in the multicellular green alga Volvox carteri.</title>
        <authorList>
            <person name="Prochnik S.E."/>
            <person name="Umen J."/>
            <person name="Nedelcu A.M."/>
            <person name="Hallmann A."/>
            <person name="Miller S.M."/>
            <person name="Nishii I."/>
            <person name="Ferris P."/>
            <person name="Kuo A."/>
            <person name="Mitros T."/>
            <person name="Fritz-Laylin L.K."/>
            <person name="Hellsten U."/>
            <person name="Chapman J."/>
            <person name="Simakov O."/>
            <person name="Rensing S.A."/>
            <person name="Terry A."/>
            <person name="Pangilinan J."/>
            <person name="Kapitonov V."/>
            <person name="Jurka J."/>
            <person name="Salamov A."/>
            <person name="Shapiro H."/>
            <person name="Schmutz J."/>
            <person name="Grimwood J."/>
            <person name="Lindquist E."/>
            <person name="Lucas S."/>
            <person name="Grigoriev I.V."/>
            <person name="Schmitt R."/>
            <person name="Kirk D."/>
            <person name="Rokhsar D.S."/>
        </authorList>
    </citation>
    <scope>NUCLEOTIDE SEQUENCE [LARGE SCALE GENOMIC DNA]</scope>
    <source>
        <strain evidence="3">f. Nagariensis / Eve</strain>
    </source>
</reference>
<sequence>MTPACATTITLTPCAAECNRNRANEGGRRYEGAAYAIFPSAIPPCDRVGHPRMDQSGGLNSRYYDKADPGARSWLALATCSGTCRPNFTTSVVTGALDALLANRRLVTLVFAVADVALIWLLIKVFRTTFQHD</sequence>
<dbReference type="AlphaFoldDB" id="D8UG41"/>
<keyword evidence="3" id="KW-1185">Reference proteome</keyword>
<evidence type="ECO:0000256" key="1">
    <source>
        <dbReference type="SAM" id="Phobius"/>
    </source>
</evidence>
<keyword evidence="1" id="KW-1133">Transmembrane helix</keyword>
<proteinExistence type="predicted"/>
<dbReference type="RefSeq" id="XP_002957645.1">
    <property type="nucleotide sequence ID" value="XM_002957599.1"/>
</dbReference>